<dbReference type="PANTHER" id="PTHR43540">
    <property type="entry name" value="PEROXYUREIDOACRYLATE/UREIDOACRYLATE AMIDOHYDROLASE-RELATED"/>
    <property type="match status" value="1"/>
</dbReference>
<dbReference type="InterPro" id="IPR036380">
    <property type="entry name" value="Isochorismatase-like_sf"/>
</dbReference>
<dbReference type="KEGG" id="vpd:VAPA_1c21290"/>
<dbReference type="SUPFAM" id="SSF52499">
    <property type="entry name" value="Isochorismatase-like hydrolases"/>
    <property type="match status" value="1"/>
</dbReference>
<evidence type="ECO:0000259" key="2">
    <source>
        <dbReference type="Pfam" id="PF00857"/>
    </source>
</evidence>
<keyword evidence="1 3" id="KW-0378">Hydrolase</keyword>
<dbReference type="HOGENOM" id="CLU_068979_8_4_4"/>
<dbReference type="InterPro" id="IPR016291">
    <property type="entry name" value="Isochorismatase"/>
</dbReference>
<evidence type="ECO:0000313" key="4">
    <source>
        <dbReference type="Proteomes" id="UP000016223"/>
    </source>
</evidence>
<dbReference type="CDD" id="cd00431">
    <property type="entry name" value="cysteine_hydrolases"/>
    <property type="match status" value="1"/>
</dbReference>
<dbReference type="PATRIC" id="fig|1246301.3.peg.2153"/>
<protein>
    <submittedName>
        <fullName evidence="3">Putative isochorismatase hydrolase</fullName>
    </submittedName>
</protein>
<dbReference type="AlphaFoldDB" id="T1X9K8"/>
<proteinExistence type="predicted"/>
<dbReference type="Pfam" id="PF00857">
    <property type="entry name" value="Isochorismatase"/>
    <property type="match status" value="1"/>
</dbReference>
<reference evidence="3 4" key="1">
    <citation type="submission" date="2012-10" db="EMBL/GenBank/DDBJ databases">
        <title>Genome sequence of Variovorax paradoxus B4.</title>
        <authorList>
            <person name="Schuldes J."/>
            <person name="Brandt U."/>
            <person name="Hiessl S."/>
            <person name="Wuebbeler J.H."/>
            <person name="Thuermer A."/>
            <person name="Steinbuechel A."/>
            <person name="Daniel R."/>
        </authorList>
    </citation>
    <scope>NUCLEOTIDE SEQUENCE [LARGE SCALE GENOMIC DNA]</scope>
    <source>
        <strain evidence="3 4">B4</strain>
    </source>
</reference>
<gene>
    <name evidence="3" type="ORF">VAPA_1c21290</name>
</gene>
<accession>T1X9K8</accession>
<dbReference type="EMBL" id="CP003911">
    <property type="protein sequence ID" value="AGU49233.1"/>
    <property type="molecule type" value="Genomic_DNA"/>
</dbReference>
<dbReference type="Proteomes" id="UP000016223">
    <property type="component" value="Chromosome 1"/>
</dbReference>
<dbReference type="InterPro" id="IPR050272">
    <property type="entry name" value="Isochorismatase-like_hydrls"/>
</dbReference>
<dbReference type="PRINTS" id="PR01398">
    <property type="entry name" value="ISCHRISMTASE"/>
</dbReference>
<sequence>MVGAMASSRSEPPALAPAPAAGHTALLIIDMISCWDFPDAEKLLPGAHAIAGRIAALKARCTRAGVPAIYVNDNRGRWRSDFPRLVELSLASGGAGAEITSALLPEETDYFVLKPKQSAFFATPLELLLAYLKARRLIVTGVASDQCIWASVADAGMRDLQAIVPRDCVASQTSTRNQRFLRQAEEALRISTTPGSRIRLPARH</sequence>
<name>T1X9K8_VARPD</name>
<evidence type="ECO:0000256" key="1">
    <source>
        <dbReference type="ARBA" id="ARBA00022801"/>
    </source>
</evidence>
<dbReference type="InterPro" id="IPR000868">
    <property type="entry name" value="Isochorismatase-like_dom"/>
</dbReference>
<feature type="domain" description="Isochorismatase-like" evidence="2">
    <location>
        <begin position="24"/>
        <end position="186"/>
    </location>
</feature>
<dbReference type="PANTHER" id="PTHR43540:SF6">
    <property type="entry name" value="ISOCHORISMATASE-LIKE DOMAIN-CONTAINING PROTEIN"/>
    <property type="match status" value="1"/>
</dbReference>
<organism evidence="3 4">
    <name type="scientific">Variovorax paradoxus B4</name>
    <dbReference type="NCBI Taxonomy" id="1246301"/>
    <lineage>
        <taxon>Bacteria</taxon>
        <taxon>Pseudomonadati</taxon>
        <taxon>Pseudomonadota</taxon>
        <taxon>Betaproteobacteria</taxon>
        <taxon>Burkholderiales</taxon>
        <taxon>Comamonadaceae</taxon>
        <taxon>Variovorax</taxon>
    </lineage>
</organism>
<evidence type="ECO:0000313" key="3">
    <source>
        <dbReference type="EMBL" id="AGU49233.1"/>
    </source>
</evidence>
<dbReference type="GO" id="GO:0008908">
    <property type="term" value="F:isochorismatase activity"/>
    <property type="evidence" value="ECO:0007669"/>
    <property type="project" value="InterPro"/>
</dbReference>
<dbReference type="Gene3D" id="3.40.50.850">
    <property type="entry name" value="Isochorismatase-like"/>
    <property type="match status" value="1"/>
</dbReference>